<proteinExistence type="predicted"/>
<dbReference type="AlphaFoldDB" id="A0A2G1W4P2"/>
<organism evidence="2 3">
    <name type="scientific">Rhodopirellula bahusiensis</name>
    <dbReference type="NCBI Taxonomy" id="2014065"/>
    <lineage>
        <taxon>Bacteria</taxon>
        <taxon>Pseudomonadati</taxon>
        <taxon>Planctomycetota</taxon>
        <taxon>Planctomycetia</taxon>
        <taxon>Pirellulales</taxon>
        <taxon>Pirellulaceae</taxon>
        <taxon>Rhodopirellula</taxon>
    </lineage>
</organism>
<feature type="transmembrane region" description="Helical" evidence="1">
    <location>
        <begin position="46"/>
        <end position="64"/>
    </location>
</feature>
<name>A0A2G1W4P2_9BACT</name>
<gene>
    <name evidence="2" type="ORF">CEE69_16820</name>
</gene>
<evidence type="ECO:0000313" key="3">
    <source>
        <dbReference type="Proteomes" id="UP000225740"/>
    </source>
</evidence>
<dbReference type="Proteomes" id="UP000225740">
    <property type="component" value="Unassembled WGS sequence"/>
</dbReference>
<reference evidence="2 3" key="1">
    <citation type="submission" date="2017-06" db="EMBL/GenBank/DDBJ databases">
        <title>Description of Rhodopirellula bahusiensis sp. nov.</title>
        <authorList>
            <person name="Kizina J."/>
            <person name="Harder J."/>
        </authorList>
    </citation>
    <scope>NUCLEOTIDE SEQUENCE [LARGE SCALE GENOMIC DNA]</scope>
    <source>
        <strain evidence="2 3">SWK21</strain>
    </source>
</reference>
<evidence type="ECO:0000313" key="2">
    <source>
        <dbReference type="EMBL" id="PHQ33975.1"/>
    </source>
</evidence>
<keyword evidence="3" id="KW-1185">Reference proteome</keyword>
<protein>
    <submittedName>
        <fullName evidence="2">Uncharacterized protein</fullName>
    </submittedName>
</protein>
<keyword evidence="1" id="KW-0472">Membrane</keyword>
<dbReference type="EMBL" id="NIZW01000013">
    <property type="protein sequence ID" value="PHQ33975.1"/>
    <property type="molecule type" value="Genomic_DNA"/>
</dbReference>
<comment type="caution">
    <text evidence="2">The sequence shown here is derived from an EMBL/GenBank/DDBJ whole genome shotgun (WGS) entry which is preliminary data.</text>
</comment>
<keyword evidence="1" id="KW-0812">Transmembrane</keyword>
<accession>A0A2G1W4P2</accession>
<feature type="transmembrane region" description="Helical" evidence="1">
    <location>
        <begin position="9"/>
        <end position="26"/>
    </location>
</feature>
<evidence type="ECO:0000256" key="1">
    <source>
        <dbReference type="SAM" id="Phobius"/>
    </source>
</evidence>
<keyword evidence="1" id="KW-1133">Transmembrane helix</keyword>
<sequence length="128" mass="14789">MHLTREQKVALITQLYAIVLCFTNWRHETTWDRDVGLQLSAIDLRGTGALIGGIISAICLRRIWSLYRQLLSRGAVVPSEHRIWGRFRLALFLLPMLLTYTWTESIVIDGDVLQRTTITYGERTLRFA</sequence>